<dbReference type="Pfam" id="PF02576">
    <property type="entry name" value="RimP_N"/>
    <property type="match status" value="1"/>
</dbReference>
<gene>
    <name evidence="3" type="primary">rimP</name>
    <name evidence="6" type="ORF">FYJ66_01475</name>
</gene>
<protein>
    <recommendedName>
        <fullName evidence="3">Ribosome maturation factor RimP</fullName>
    </recommendedName>
</protein>
<reference evidence="6" key="1">
    <citation type="submission" date="2019-09" db="EMBL/GenBank/DDBJ databases">
        <title>In-depth cultivation of the pig gut microbiome towards novel bacterial diversity and tailored functional studies.</title>
        <authorList>
            <person name="Wylensek D."/>
            <person name="Hitch T.C.A."/>
            <person name="Clavel T."/>
        </authorList>
    </citation>
    <scope>NUCLEOTIDE SEQUENCE</scope>
    <source>
        <strain evidence="6">RF-744-FAT-WT-3</strain>
    </source>
</reference>
<keyword evidence="2 3" id="KW-0690">Ribosome biogenesis</keyword>
<dbReference type="PANTHER" id="PTHR33867:SF1">
    <property type="entry name" value="RIBOSOME MATURATION FACTOR RIMP"/>
    <property type="match status" value="1"/>
</dbReference>
<dbReference type="InterPro" id="IPR028998">
    <property type="entry name" value="RimP_C"/>
</dbReference>
<feature type="domain" description="Ribosome maturation factor RimP N-terminal" evidence="4">
    <location>
        <begin position="14"/>
        <end position="91"/>
    </location>
</feature>
<dbReference type="CDD" id="cd01734">
    <property type="entry name" value="YlxS_C"/>
    <property type="match status" value="1"/>
</dbReference>
<dbReference type="InterPro" id="IPR036847">
    <property type="entry name" value="RimP_C_sf"/>
</dbReference>
<dbReference type="HAMAP" id="MF_01077">
    <property type="entry name" value="RimP"/>
    <property type="match status" value="1"/>
</dbReference>
<accession>A0A6A8M6F8</accession>
<dbReference type="SUPFAM" id="SSF75420">
    <property type="entry name" value="YhbC-like, N-terminal domain"/>
    <property type="match status" value="1"/>
</dbReference>
<sequence length="159" mass="18298">MPRKEEIIGKITELVEDYIKGRDLEVYMVDYRKTGPDWKLKVILDKPADSPDEYVNITECEDVARFLGDSLDQLDIIDNKYMLEVESPGMDRELLKDEDFTRFAGREVEVKLYKALDGIKQFDGILKGLEDGKIIIETDDGQKAFSRQEVSKINLAVVF</sequence>
<evidence type="ECO:0000256" key="2">
    <source>
        <dbReference type="ARBA" id="ARBA00022517"/>
    </source>
</evidence>
<comment type="caution">
    <text evidence="6">The sequence shown here is derived from an EMBL/GenBank/DDBJ whole genome shotgun (WGS) entry which is preliminary data.</text>
</comment>
<comment type="similarity">
    <text evidence="3">Belongs to the RimP family.</text>
</comment>
<dbReference type="InterPro" id="IPR035956">
    <property type="entry name" value="RimP_N_sf"/>
</dbReference>
<organism evidence="6">
    <name type="scientific">Baileyella intestinalis</name>
    <dbReference type="NCBI Taxonomy" id="2606709"/>
    <lineage>
        <taxon>Bacteria</taxon>
        <taxon>Bacillati</taxon>
        <taxon>Bacillota</taxon>
        <taxon>Clostridia</taxon>
        <taxon>Peptostreptococcales</taxon>
        <taxon>Anaerovoracaceae</taxon>
        <taxon>Baileyella</taxon>
    </lineage>
</organism>
<dbReference type="GO" id="GO:0000028">
    <property type="term" value="P:ribosomal small subunit assembly"/>
    <property type="evidence" value="ECO:0007669"/>
    <property type="project" value="TreeGrafter"/>
</dbReference>
<dbReference type="EMBL" id="VUNB01000001">
    <property type="protein sequence ID" value="MST68280.1"/>
    <property type="molecule type" value="Genomic_DNA"/>
</dbReference>
<dbReference type="SUPFAM" id="SSF74942">
    <property type="entry name" value="YhbC-like, C-terminal domain"/>
    <property type="match status" value="1"/>
</dbReference>
<proteinExistence type="inferred from homology"/>
<dbReference type="GO" id="GO:0006412">
    <property type="term" value="P:translation"/>
    <property type="evidence" value="ECO:0007669"/>
    <property type="project" value="TreeGrafter"/>
</dbReference>
<dbReference type="Gene3D" id="2.30.30.180">
    <property type="entry name" value="Ribosome maturation factor RimP, C-terminal domain"/>
    <property type="match status" value="1"/>
</dbReference>
<dbReference type="RefSeq" id="WP_154571748.1">
    <property type="nucleotide sequence ID" value="NZ_JAXDSY010000054.1"/>
</dbReference>
<comment type="function">
    <text evidence="3">Required for maturation of 30S ribosomal subunits.</text>
</comment>
<evidence type="ECO:0000256" key="1">
    <source>
        <dbReference type="ARBA" id="ARBA00022490"/>
    </source>
</evidence>
<evidence type="ECO:0000256" key="3">
    <source>
        <dbReference type="HAMAP-Rule" id="MF_01077"/>
    </source>
</evidence>
<dbReference type="PANTHER" id="PTHR33867">
    <property type="entry name" value="RIBOSOME MATURATION FACTOR RIMP"/>
    <property type="match status" value="1"/>
</dbReference>
<name>A0A6A8M6F8_9FIRM</name>
<evidence type="ECO:0000313" key="6">
    <source>
        <dbReference type="EMBL" id="MST68280.1"/>
    </source>
</evidence>
<dbReference type="Gene3D" id="3.30.300.70">
    <property type="entry name" value="RimP-like superfamily, N-terminal"/>
    <property type="match status" value="1"/>
</dbReference>
<dbReference type="AlphaFoldDB" id="A0A6A8M6F8"/>
<evidence type="ECO:0000259" key="4">
    <source>
        <dbReference type="Pfam" id="PF02576"/>
    </source>
</evidence>
<dbReference type="GO" id="GO:0005829">
    <property type="term" value="C:cytosol"/>
    <property type="evidence" value="ECO:0007669"/>
    <property type="project" value="TreeGrafter"/>
</dbReference>
<comment type="subcellular location">
    <subcellularLocation>
        <location evidence="3">Cytoplasm</location>
    </subcellularLocation>
</comment>
<evidence type="ECO:0000259" key="5">
    <source>
        <dbReference type="Pfam" id="PF17384"/>
    </source>
</evidence>
<dbReference type="InterPro" id="IPR028989">
    <property type="entry name" value="RimP_N"/>
</dbReference>
<feature type="domain" description="Ribosome maturation factor RimP C-terminal" evidence="5">
    <location>
        <begin position="94"/>
        <end position="159"/>
    </location>
</feature>
<keyword evidence="1 3" id="KW-0963">Cytoplasm</keyword>
<dbReference type="Pfam" id="PF17384">
    <property type="entry name" value="DUF150_C"/>
    <property type="match status" value="1"/>
</dbReference>
<dbReference type="InterPro" id="IPR003728">
    <property type="entry name" value="Ribosome_maturation_RimP"/>
</dbReference>